<dbReference type="PANTHER" id="PTHR16476">
    <property type="entry name" value="FAMILY WITH SEQUENCE SIMILARITY 216 MEMBER A"/>
    <property type="match status" value="1"/>
</dbReference>
<evidence type="ECO:0000313" key="4">
    <source>
        <dbReference type="Proteomes" id="UP000700334"/>
    </source>
</evidence>
<gene>
    <name evidence="3" type="ORF">J0S82_009016</name>
</gene>
<comment type="caution">
    <text evidence="3">The sequence shown here is derived from an EMBL/GenBank/DDBJ whole genome shotgun (WGS) entry which is preliminary data.</text>
</comment>
<feature type="region of interest" description="Disordered" evidence="2">
    <location>
        <begin position="288"/>
        <end position="323"/>
    </location>
</feature>
<sequence>DDSGAWAGAHMSGGGHLEYGVGVNKWVHLSLEVELVRTTRTVGHYAEGSEGMGDYRELLLASAAIAAMVVITRKIVAVEGSPEQQRWLGVLAQGGAQEARVPEEAPQHWFVPSSIGSRMGEKQKRKQKHWNAPRIPPIRVPPSASNTSLLKDLTPGQQRYFYSIMRIYNTRPQWEALQARYVHTLQHQQQLGYITQQEVLAHAAVLRKSTKRASAKRLRDPSPEDFCHDKNLAGCSTHVYHSGLTQTAGLCSLSKVNGKVLRLFRPPAFGVMMDTRVLHACVSGHAQVSAPGLRHGPTRAGHEVPTERREKTREKKREREPKE</sequence>
<name>A0A8J6DUE9_GALPY</name>
<proteinExistence type="inferred from homology"/>
<organism evidence="3 4">
    <name type="scientific">Galemys pyrenaicus</name>
    <name type="common">Iberian desman</name>
    <name type="synonym">Pyrenean desman</name>
    <dbReference type="NCBI Taxonomy" id="202257"/>
    <lineage>
        <taxon>Eukaryota</taxon>
        <taxon>Metazoa</taxon>
        <taxon>Chordata</taxon>
        <taxon>Craniata</taxon>
        <taxon>Vertebrata</taxon>
        <taxon>Euteleostomi</taxon>
        <taxon>Mammalia</taxon>
        <taxon>Eutheria</taxon>
        <taxon>Laurasiatheria</taxon>
        <taxon>Eulipotyphla</taxon>
        <taxon>Talpidae</taxon>
        <taxon>Galemys</taxon>
    </lineage>
</organism>
<dbReference type="EMBL" id="JAGFMF010011574">
    <property type="protein sequence ID" value="KAG8520265.1"/>
    <property type="molecule type" value="Genomic_DNA"/>
</dbReference>
<dbReference type="Pfam" id="PF15107">
    <property type="entry name" value="FAM216B"/>
    <property type="match status" value="1"/>
</dbReference>
<evidence type="ECO:0000313" key="3">
    <source>
        <dbReference type="EMBL" id="KAG8520265.1"/>
    </source>
</evidence>
<dbReference type="PANTHER" id="PTHR16476:SF3">
    <property type="entry name" value="PROTEIN FAM216B"/>
    <property type="match status" value="1"/>
</dbReference>
<dbReference type="AlphaFoldDB" id="A0A8J6DUE9"/>
<keyword evidence="4" id="KW-1185">Reference proteome</keyword>
<dbReference type="Proteomes" id="UP000700334">
    <property type="component" value="Unassembled WGS sequence"/>
</dbReference>
<protein>
    <submittedName>
        <fullName evidence="3">Protein FAM216B</fullName>
    </submittedName>
</protein>
<dbReference type="OrthoDB" id="9902980at2759"/>
<evidence type="ECO:0000256" key="2">
    <source>
        <dbReference type="SAM" id="MobiDB-lite"/>
    </source>
</evidence>
<feature type="compositionally biased region" description="Basic and acidic residues" evidence="2">
    <location>
        <begin position="300"/>
        <end position="323"/>
    </location>
</feature>
<accession>A0A8J6DUE9</accession>
<comment type="similarity">
    <text evidence="1">Belongs to the FAM216 family.</text>
</comment>
<feature type="non-terminal residue" evidence="3">
    <location>
        <position position="1"/>
    </location>
</feature>
<evidence type="ECO:0000256" key="1">
    <source>
        <dbReference type="ARBA" id="ARBA00008615"/>
    </source>
</evidence>
<dbReference type="InterPro" id="IPR029373">
    <property type="entry name" value="FAM216"/>
</dbReference>
<reference evidence="3" key="1">
    <citation type="journal article" date="2021" name="Evol. Appl.">
        <title>The genome of the Pyrenean desman and the effects of bottlenecks and inbreeding on the genomic landscape of an endangered species.</title>
        <authorList>
            <person name="Escoda L."/>
            <person name="Castresana J."/>
        </authorList>
    </citation>
    <scope>NUCLEOTIDE SEQUENCE</scope>
    <source>
        <strain evidence="3">IBE-C5619</strain>
    </source>
</reference>